<evidence type="ECO:0000313" key="8">
    <source>
        <dbReference type="Proteomes" id="UP001054925"/>
    </source>
</evidence>
<feature type="transmembrane region" description="Helical" evidence="5">
    <location>
        <begin position="176"/>
        <end position="197"/>
    </location>
</feature>
<evidence type="ECO:0000313" key="7">
    <source>
        <dbReference type="EMBL" id="GJN42339.1"/>
    </source>
</evidence>
<feature type="transmembrane region" description="Helical" evidence="5">
    <location>
        <begin position="112"/>
        <end position="135"/>
    </location>
</feature>
<evidence type="ECO:0000256" key="5">
    <source>
        <dbReference type="SAM" id="Phobius"/>
    </source>
</evidence>
<keyword evidence="2 5" id="KW-0812">Transmembrane</keyword>
<sequence>MTSLSAASTHTARGMKNPAVITTLCWLALLLDGFDLVVLGVAIPSMMEDTRWDFGAAEATLVSTSGLVGMMLGALVISFLTDKFGRRRVMMMAVALFSLFTLGLAFTTNITLFALLRFLAGAGLGGALPTGISLVTEFRGVTKSGSASTILMTGYHVGAVATALLGILMIEPLGWHSLFIAGAAPALVLLPAMYFLLPESPQYLMAAGRVEEARAIAADYNISLDDELGDKHAAEIENSGTMKVLLGATFRRNTLAIWGTSFMGLLLVYGMNTWLPQIMRDADYNLGNSLAFLMVLNIGAVVGLLISGKIADQVSPRKTSLVWFIASAVFLALLAVKLPLIALYVMIFLTGIFVFSSQVLVYGFVGENHPASVRASAMGLSAGVGRLGAISGPMLGGLLVAQGLAYPWGFFAFAIVGLLGAVIFSASRTLKTRPETTKASAPESAPSA</sequence>
<dbReference type="CDD" id="cd17365">
    <property type="entry name" value="MFS_PcaK_like"/>
    <property type="match status" value="1"/>
</dbReference>
<feature type="transmembrane region" description="Helical" evidence="5">
    <location>
        <begin position="287"/>
        <end position="307"/>
    </location>
</feature>
<feature type="transmembrane region" description="Helical" evidence="5">
    <location>
        <begin position="89"/>
        <end position="106"/>
    </location>
</feature>
<proteinExistence type="predicted"/>
<feature type="transmembrane region" description="Helical" evidence="5">
    <location>
        <begin position="147"/>
        <end position="170"/>
    </location>
</feature>
<dbReference type="PANTHER" id="PTHR23508">
    <property type="entry name" value="CARBOXYLIC ACID TRANSPORTER PROTEIN HOMOLOG"/>
    <property type="match status" value="1"/>
</dbReference>
<dbReference type="GO" id="GO:0046943">
    <property type="term" value="F:carboxylic acid transmembrane transporter activity"/>
    <property type="evidence" value="ECO:0007669"/>
    <property type="project" value="TreeGrafter"/>
</dbReference>
<protein>
    <submittedName>
        <fullName evidence="7">MFS transporter</fullName>
    </submittedName>
</protein>
<dbReference type="Pfam" id="PF07690">
    <property type="entry name" value="MFS_1"/>
    <property type="match status" value="1"/>
</dbReference>
<name>A0AAV5G1Y2_CORAM</name>
<evidence type="ECO:0000256" key="3">
    <source>
        <dbReference type="ARBA" id="ARBA00022989"/>
    </source>
</evidence>
<keyword evidence="3 5" id="KW-1133">Transmembrane helix</keyword>
<accession>A0AAV5G1Y2</accession>
<feature type="transmembrane region" description="Helical" evidence="5">
    <location>
        <begin position="405"/>
        <end position="424"/>
    </location>
</feature>
<comment type="subcellular location">
    <subcellularLocation>
        <location evidence="1">Cell membrane</location>
        <topology evidence="1">Multi-pass membrane protein</topology>
    </subcellularLocation>
</comment>
<dbReference type="InterPro" id="IPR020846">
    <property type="entry name" value="MFS_dom"/>
</dbReference>
<feature type="transmembrane region" description="Helical" evidence="5">
    <location>
        <begin position="255"/>
        <end position="275"/>
    </location>
</feature>
<comment type="caution">
    <text evidence="7">The sequence shown here is derived from an EMBL/GenBank/DDBJ whole genome shotgun (WGS) entry which is preliminary data.</text>
</comment>
<evidence type="ECO:0000259" key="6">
    <source>
        <dbReference type="PROSITE" id="PS50850"/>
    </source>
</evidence>
<keyword evidence="4 5" id="KW-0472">Membrane</keyword>
<dbReference type="PANTHER" id="PTHR23508:SF10">
    <property type="entry name" value="CARBOXYLIC ACID TRANSPORTER PROTEIN HOMOLOG"/>
    <property type="match status" value="1"/>
</dbReference>
<reference evidence="7" key="1">
    <citation type="submission" date="2021-12" db="EMBL/GenBank/DDBJ databases">
        <title>Draft genome sequence of Corynebacterium ammoniagenes strain T-723.</title>
        <authorList>
            <person name="Matsuzawa M."/>
            <person name="Hiratani M."/>
            <person name="Abe I."/>
            <person name="Tsuji Y."/>
            <person name="Nakamura J."/>
        </authorList>
    </citation>
    <scope>NUCLEOTIDE SEQUENCE</scope>
    <source>
        <strain evidence="7">T-723</strain>
    </source>
</reference>
<evidence type="ECO:0000256" key="1">
    <source>
        <dbReference type="ARBA" id="ARBA00004651"/>
    </source>
</evidence>
<gene>
    <name evidence="7" type="ORF">CAT723_08180</name>
</gene>
<dbReference type="GO" id="GO:0005886">
    <property type="term" value="C:plasma membrane"/>
    <property type="evidence" value="ECO:0007669"/>
    <property type="project" value="UniProtKB-SubCell"/>
</dbReference>
<feature type="transmembrane region" description="Helical" evidence="5">
    <location>
        <begin position="56"/>
        <end position="77"/>
    </location>
</feature>
<feature type="transmembrane region" description="Helical" evidence="5">
    <location>
        <begin position="342"/>
        <end position="365"/>
    </location>
</feature>
<evidence type="ECO:0000256" key="4">
    <source>
        <dbReference type="ARBA" id="ARBA00023136"/>
    </source>
</evidence>
<dbReference type="Gene3D" id="1.20.1250.20">
    <property type="entry name" value="MFS general substrate transporter like domains"/>
    <property type="match status" value="1"/>
</dbReference>
<feature type="transmembrane region" description="Helical" evidence="5">
    <location>
        <begin position="319"/>
        <end position="336"/>
    </location>
</feature>
<dbReference type="EMBL" id="BQKK01000001">
    <property type="protein sequence ID" value="GJN42339.1"/>
    <property type="molecule type" value="Genomic_DNA"/>
</dbReference>
<dbReference type="PROSITE" id="PS50850">
    <property type="entry name" value="MFS"/>
    <property type="match status" value="1"/>
</dbReference>
<feature type="domain" description="Major facilitator superfamily (MFS) profile" evidence="6">
    <location>
        <begin position="21"/>
        <end position="432"/>
    </location>
</feature>
<dbReference type="InterPro" id="IPR011701">
    <property type="entry name" value="MFS"/>
</dbReference>
<dbReference type="AlphaFoldDB" id="A0AAV5G1Y2"/>
<dbReference type="InterPro" id="IPR036259">
    <property type="entry name" value="MFS_trans_sf"/>
</dbReference>
<organism evidence="7 8">
    <name type="scientific">Corynebacterium ammoniagenes</name>
    <name type="common">Brevibacterium ammoniagenes</name>
    <dbReference type="NCBI Taxonomy" id="1697"/>
    <lineage>
        <taxon>Bacteria</taxon>
        <taxon>Bacillati</taxon>
        <taxon>Actinomycetota</taxon>
        <taxon>Actinomycetes</taxon>
        <taxon>Mycobacteriales</taxon>
        <taxon>Corynebacteriaceae</taxon>
        <taxon>Corynebacterium</taxon>
    </lineage>
</organism>
<evidence type="ECO:0000256" key="2">
    <source>
        <dbReference type="ARBA" id="ARBA00022692"/>
    </source>
</evidence>
<dbReference type="SUPFAM" id="SSF103473">
    <property type="entry name" value="MFS general substrate transporter"/>
    <property type="match status" value="1"/>
</dbReference>
<dbReference type="Proteomes" id="UP001054925">
    <property type="component" value="Unassembled WGS sequence"/>
</dbReference>
<feature type="transmembrane region" description="Helical" evidence="5">
    <location>
        <begin position="377"/>
        <end position="399"/>
    </location>
</feature>